<dbReference type="EMBL" id="LARY01000002">
    <property type="protein sequence ID" value="RDX00757.1"/>
    <property type="molecule type" value="Genomic_DNA"/>
</dbReference>
<comment type="caution">
    <text evidence="5">The sequence shown here is derived from an EMBL/GenBank/DDBJ whole genome shotgun (WGS) entry which is preliminary data.</text>
</comment>
<dbReference type="SUPFAM" id="SSF53613">
    <property type="entry name" value="Ribokinase-like"/>
    <property type="match status" value="1"/>
</dbReference>
<organism evidence="5 6">
    <name type="scientific">Listeria kieliensis</name>
    <dbReference type="NCBI Taxonomy" id="1621700"/>
    <lineage>
        <taxon>Bacteria</taxon>
        <taxon>Bacillati</taxon>
        <taxon>Bacillota</taxon>
        <taxon>Bacilli</taxon>
        <taxon>Bacillales</taxon>
        <taxon>Listeriaceae</taxon>
        <taxon>Listeria</taxon>
    </lineage>
</organism>
<dbReference type="PANTHER" id="PTHR43320:SF2">
    <property type="entry name" value="2-DEHYDRO-3-DEOXYGLUCONOKINASE_2-DEHYDRO-3-DEOXYGALACTONOKINASE"/>
    <property type="match status" value="1"/>
</dbReference>
<dbReference type="InterPro" id="IPR029056">
    <property type="entry name" value="Ribokinase-like"/>
</dbReference>
<comment type="similarity">
    <text evidence="1">Belongs to the carbohydrate kinase PfkB family.</text>
</comment>
<dbReference type="AlphaFoldDB" id="A0A3D8TPY1"/>
<keyword evidence="6" id="KW-1185">Reference proteome</keyword>
<evidence type="ECO:0000256" key="1">
    <source>
        <dbReference type="ARBA" id="ARBA00010688"/>
    </source>
</evidence>
<evidence type="ECO:0000256" key="2">
    <source>
        <dbReference type="ARBA" id="ARBA00022679"/>
    </source>
</evidence>
<sequence length="335" mass="37476">MKVLSYGEVNLRFTPPDYQLLAQTNQLTYQITGTGVNLLTNLSNFGMETTLLTTLPDNNVGKMAAANIRKYGIQDHHIQFNGNHMGSYFVELGYGVRPTVVTYQNRLASAFCQANPASYPIEEAVKENDIIHICGISLLLNERTRETALKLAACANEFGKPLYFDFNYRPSLNTEHSKAFIKEQYEKILSLAHTVFGGIRDLTELLDIEVNEELPYLEQLQMGIATFKQKYHVKNYVGTNRGFENHEHSLAGFMDGESFKVSSTMPVDLLDRIGAGDAYAAGIIFGLANNWPEERILEFAVSNAVLAHTITGDVPHTTLEEVEALMEGRQQSLIR</sequence>
<dbReference type="InterPro" id="IPR052700">
    <property type="entry name" value="Carb_kinase_PfkB-like"/>
</dbReference>
<reference evidence="6" key="1">
    <citation type="submission" date="2015-04" db="EMBL/GenBank/DDBJ databases">
        <authorList>
            <person name="Schardt J."/>
            <person name="Mueller-Herbst S."/>
            <person name="Scherer S."/>
            <person name="Huptas C."/>
        </authorList>
    </citation>
    <scope>NUCLEOTIDE SEQUENCE [LARGE SCALE GENOMIC DNA]</scope>
    <source>
        <strain evidence="6">Kiel-L1</strain>
    </source>
</reference>
<protein>
    <submittedName>
        <fullName evidence="5">Carbohydrate kinase</fullName>
    </submittedName>
</protein>
<accession>A0A3D8TPY1</accession>
<evidence type="ECO:0000313" key="6">
    <source>
        <dbReference type="Proteomes" id="UP000257055"/>
    </source>
</evidence>
<proteinExistence type="inferred from homology"/>
<dbReference type="GO" id="GO:0016301">
    <property type="term" value="F:kinase activity"/>
    <property type="evidence" value="ECO:0007669"/>
    <property type="project" value="UniProtKB-KW"/>
</dbReference>
<feature type="domain" description="Carbohydrate kinase PfkB" evidence="4">
    <location>
        <begin position="2"/>
        <end position="309"/>
    </location>
</feature>
<keyword evidence="2" id="KW-0808">Transferase</keyword>
<evidence type="ECO:0000259" key="4">
    <source>
        <dbReference type="Pfam" id="PF00294"/>
    </source>
</evidence>
<evidence type="ECO:0000313" key="5">
    <source>
        <dbReference type="EMBL" id="RDX00757.1"/>
    </source>
</evidence>
<gene>
    <name evidence="5" type="ORF">UR08_07175</name>
</gene>
<keyword evidence="3 5" id="KW-0418">Kinase</keyword>
<dbReference type="Proteomes" id="UP000257055">
    <property type="component" value="Unassembled WGS sequence"/>
</dbReference>
<dbReference type="Gene3D" id="3.40.1190.20">
    <property type="match status" value="1"/>
</dbReference>
<dbReference type="Pfam" id="PF00294">
    <property type="entry name" value="PfkB"/>
    <property type="match status" value="1"/>
</dbReference>
<dbReference type="CDD" id="cd01166">
    <property type="entry name" value="KdgK"/>
    <property type="match status" value="1"/>
</dbReference>
<dbReference type="RefSeq" id="WP_115752999.1">
    <property type="nucleotide sequence ID" value="NZ_LARY01000002.1"/>
</dbReference>
<evidence type="ECO:0000256" key="3">
    <source>
        <dbReference type="ARBA" id="ARBA00022777"/>
    </source>
</evidence>
<dbReference type="InterPro" id="IPR011611">
    <property type="entry name" value="PfkB_dom"/>
</dbReference>
<name>A0A3D8TPY1_9LIST</name>
<dbReference type="PANTHER" id="PTHR43320">
    <property type="entry name" value="SUGAR KINASE"/>
    <property type="match status" value="1"/>
</dbReference>